<dbReference type="HOGENOM" id="CLU_032858_3_0_2"/>
<dbReference type="KEGG" id="kcr:Kcr_0965"/>
<dbReference type="RefSeq" id="WP_012309608.1">
    <property type="nucleotide sequence ID" value="NC_010482.1"/>
</dbReference>
<dbReference type="PANTHER" id="PTHR11133">
    <property type="entry name" value="SACCHAROPINE DEHYDROGENASE"/>
    <property type="match status" value="1"/>
</dbReference>
<evidence type="ECO:0000313" key="4">
    <source>
        <dbReference type="EMBL" id="ACB07711.1"/>
    </source>
</evidence>
<dbReference type="PANTHER" id="PTHR11133:SF22">
    <property type="entry name" value="ALPHA-AMINOADIPIC SEMIALDEHYDE SYNTHASE, MITOCHONDRIAL"/>
    <property type="match status" value="1"/>
</dbReference>
<dbReference type="Pfam" id="PF16653">
    <property type="entry name" value="Sacchrp_dh_C"/>
    <property type="match status" value="1"/>
</dbReference>
<accession>B1L5I2</accession>
<proteinExistence type="predicted"/>
<dbReference type="GO" id="GO:0016491">
    <property type="term" value="F:oxidoreductase activity"/>
    <property type="evidence" value="ECO:0007669"/>
    <property type="project" value="UniProtKB-KW"/>
</dbReference>
<evidence type="ECO:0000313" key="5">
    <source>
        <dbReference type="Proteomes" id="UP000001686"/>
    </source>
</evidence>
<keyword evidence="5" id="KW-1185">Reference proteome</keyword>
<evidence type="ECO:0000256" key="1">
    <source>
        <dbReference type="ARBA" id="ARBA00023002"/>
    </source>
</evidence>
<dbReference type="Gene3D" id="3.30.360.10">
    <property type="entry name" value="Dihydrodipicolinate Reductase, domain 2"/>
    <property type="match status" value="1"/>
</dbReference>
<dbReference type="STRING" id="374847.Kcr_0965"/>
<gene>
    <name evidence="4" type="ordered locus">Kcr_0965</name>
</gene>
<sequence length="382" mass="42101">MAVFGAGSVGRAIIYDLYERVTGSNLLVVDANPSNLEAASKIASKAEFKKVDLKDVDDFYRIMKDVDIAVNSLPGRFGKLSWVASIKAKTDLVDVSYSEDDPTYYHVQAGEAGVTIVPDAGVAPGLSNMMAGRAYAQLEEVKELKIYVGGIPERPIPPLGYLVTWSPEDLIEEYVRDARLIESGSLTKKPALSDLERIYIPEIGELEAFLTDGLRTMLKTLKGVEFMAEKTLRWPGHAEKIELLRTLGYFSKEPISNSEGITPAHVTARLFREKLKGDSKDLVILIVQAKGRRSPSNMEIEYRMIDRYDEATGLTALARTTAFSATGIVKLIAEGSIPGPGVLPPEVIGMDENLFALMAEWLSWRGIRIVERVTESRMIPST</sequence>
<dbReference type="InterPro" id="IPR051168">
    <property type="entry name" value="AASS"/>
</dbReference>
<reference evidence="4 5" key="1">
    <citation type="journal article" date="2008" name="Proc. Natl. Acad. Sci. U.S.A.">
        <title>A korarchaeal genome reveals new insights into the evolution of the Archaea.</title>
        <authorList>
            <person name="Elkins J.G."/>
            <person name="Podar M."/>
            <person name="Graham D.E."/>
            <person name="Makarova K.S."/>
            <person name="Wolf Y."/>
            <person name="Randau L."/>
            <person name="Hedlund B.P."/>
            <person name="Brochier-Armanet C."/>
            <person name="Kunin V."/>
            <person name="Anderson I."/>
            <person name="Lapidus A."/>
            <person name="Goltsman E."/>
            <person name="Barry K."/>
            <person name="Koonin E.V."/>
            <person name="Hugenholtz P."/>
            <person name="Kyrpides N."/>
            <person name="Wanner G."/>
            <person name="Richardson P."/>
            <person name="Keller M."/>
            <person name="Stetter K.O."/>
        </authorList>
    </citation>
    <scope>NUCLEOTIDE SEQUENCE [LARGE SCALE GENOMIC DNA]</scope>
    <source>
        <strain evidence="5">OPF8</strain>
    </source>
</reference>
<dbReference type="EnsemblBacteria" id="ACB07711">
    <property type="protein sequence ID" value="ACB07711"/>
    <property type="gene ID" value="Kcr_0965"/>
</dbReference>
<evidence type="ECO:0000259" key="2">
    <source>
        <dbReference type="Pfam" id="PF03435"/>
    </source>
</evidence>
<dbReference type="InterPro" id="IPR005097">
    <property type="entry name" value="Sacchrp_dh_NADP-bd"/>
</dbReference>
<dbReference type="InParanoid" id="B1L5I2"/>
<organism evidence="4 5">
    <name type="scientific">Korarchaeum cryptofilum (strain OPF8)</name>
    <dbReference type="NCBI Taxonomy" id="374847"/>
    <lineage>
        <taxon>Archaea</taxon>
        <taxon>Thermoproteota</taxon>
        <taxon>Candidatus Korarchaeia</taxon>
        <taxon>Candidatus Korarchaeales</taxon>
        <taxon>Candidatus Korarchaeaceae</taxon>
        <taxon>Candidatus Korarchaeum</taxon>
    </lineage>
</organism>
<dbReference type="EMBL" id="CP000968">
    <property type="protein sequence ID" value="ACB07711.1"/>
    <property type="molecule type" value="Genomic_DNA"/>
</dbReference>
<dbReference type="GeneID" id="6094242"/>
<dbReference type="OrthoDB" id="27588at2157"/>
<dbReference type="AlphaFoldDB" id="B1L5I2"/>
<feature type="domain" description="Saccharopine dehydrogenase NADP binding" evidence="2">
    <location>
        <begin position="3"/>
        <end position="117"/>
    </location>
</feature>
<evidence type="ECO:0000259" key="3">
    <source>
        <dbReference type="Pfam" id="PF16653"/>
    </source>
</evidence>
<keyword evidence="1" id="KW-0560">Oxidoreductase</keyword>
<dbReference type="InterPro" id="IPR036291">
    <property type="entry name" value="NAD(P)-bd_dom_sf"/>
</dbReference>
<dbReference type="eggNOG" id="arCOG00243">
    <property type="taxonomic scope" value="Archaea"/>
</dbReference>
<dbReference type="SUPFAM" id="SSF51735">
    <property type="entry name" value="NAD(P)-binding Rossmann-fold domains"/>
    <property type="match status" value="1"/>
</dbReference>
<dbReference type="Pfam" id="PF03435">
    <property type="entry name" value="Sacchrp_dh_NADP"/>
    <property type="match status" value="1"/>
</dbReference>
<dbReference type="SUPFAM" id="SSF55347">
    <property type="entry name" value="Glyceraldehyde-3-phosphate dehydrogenase-like, C-terminal domain"/>
    <property type="match status" value="1"/>
</dbReference>
<dbReference type="Proteomes" id="UP000001686">
    <property type="component" value="Chromosome"/>
</dbReference>
<dbReference type="PhylomeDB" id="B1L5I2"/>
<dbReference type="InterPro" id="IPR032095">
    <property type="entry name" value="Sacchrp_dh-like_C"/>
</dbReference>
<name>B1L5I2_KORCO</name>
<feature type="domain" description="Saccharopine dehydrogenase-like C-terminal" evidence="3">
    <location>
        <begin position="121"/>
        <end position="366"/>
    </location>
</feature>
<dbReference type="Gene3D" id="3.40.50.720">
    <property type="entry name" value="NAD(P)-binding Rossmann-like Domain"/>
    <property type="match status" value="1"/>
</dbReference>
<protein>
    <submittedName>
        <fullName evidence="4">Saccharopine dehydrogenase</fullName>
    </submittedName>
</protein>